<dbReference type="RefSeq" id="WP_379983975.1">
    <property type="nucleotide sequence ID" value="NZ_JADIKD010000011.1"/>
</dbReference>
<evidence type="ECO:0000313" key="3">
    <source>
        <dbReference type="EMBL" id="MFK2918225.1"/>
    </source>
</evidence>
<proteinExistence type="inferred from homology"/>
<dbReference type="InterPro" id="IPR029767">
    <property type="entry name" value="WecB-like"/>
</dbReference>
<dbReference type="Gene3D" id="3.40.50.2000">
    <property type="entry name" value="Glycogen Phosphorylase B"/>
    <property type="match status" value="2"/>
</dbReference>
<evidence type="ECO:0000259" key="2">
    <source>
        <dbReference type="Pfam" id="PF02350"/>
    </source>
</evidence>
<evidence type="ECO:0000313" key="4">
    <source>
        <dbReference type="Proteomes" id="UP001620408"/>
    </source>
</evidence>
<evidence type="ECO:0000256" key="1">
    <source>
        <dbReference type="RuleBase" id="RU003513"/>
    </source>
</evidence>
<feature type="domain" description="UDP-N-acetylglucosamine 2-epimerase" evidence="2">
    <location>
        <begin position="30"/>
        <end position="319"/>
    </location>
</feature>
<keyword evidence="1" id="KW-0413">Isomerase</keyword>
<name>A0ABW8K5P9_9GAMM</name>
<dbReference type="PANTHER" id="PTHR43174">
    <property type="entry name" value="UDP-N-ACETYLGLUCOSAMINE 2-EPIMERASE"/>
    <property type="match status" value="1"/>
</dbReference>
<sequence>MQSHLVFVIGTRAQLIKVAPVVVACERFGLAAILLMTGQHQETMQDLIEEFSIKSPQVSALPASERSTVRSLLSWLPAAYRGVSRQLKLLAKPGVSLDVLVHGDTLSTLVGALAGRRCGARIVHLESGLSSGRIFDPFPEEFCRRLVFRMTDVAMCPNAQAADYMRLHHDALVIDTKGNTIIDSVILTGAASIGRESKRPYLVVSLHRFQNIYVAQRLRNLVGLVESLAETYLIHFVLHPATRRRLEAGGFMARLSSVPNLNLMPRMGYRDFLRLAAGAACVLTDGGSNQEELAALGVPTLVMRERTERPDGLGSNAVMEASIAQGVAQFVQEERFVQLRQPAMDLHQEGPSHCIAQFLADEGLSSLPANP</sequence>
<dbReference type="SUPFAM" id="SSF53756">
    <property type="entry name" value="UDP-Glycosyltransferase/glycogen phosphorylase"/>
    <property type="match status" value="1"/>
</dbReference>
<comment type="caution">
    <text evidence="3">The sequence shown here is derived from an EMBL/GenBank/DDBJ whole genome shotgun (WGS) entry which is preliminary data.</text>
</comment>
<dbReference type="Proteomes" id="UP001620408">
    <property type="component" value="Unassembled WGS sequence"/>
</dbReference>
<accession>A0ABW8K5P9</accession>
<protein>
    <submittedName>
        <fullName evidence="3">UDP-N-acetylglucosamine 2-epimerase</fullName>
    </submittedName>
</protein>
<dbReference type="Pfam" id="PF02350">
    <property type="entry name" value="Epimerase_2"/>
    <property type="match status" value="1"/>
</dbReference>
<dbReference type="EMBL" id="JADIKD010000011">
    <property type="protein sequence ID" value="MFK2918225.1"/>
    <property type="molecule type" value="Genomic_DNA"/>
</dbReference>
<dbReference type="InterPro" id="IPR003331">
    <property type="entry name" value="UDP_GlcNAc_Epimerase_2_dom"/>
</dbReference>
<gene>
    <name evidence="3" type="ORF">ISS97_13215</name>
</gene>
<reference evidence="3 4" key="1">
    <citation type="submission" date="2020-10" db="EMBL/GenBank/DDBJ databases">
        <title>Phylogeny of dyella-like bacteria.</title>
        <authorList>
            <person name="Fu J."/>
        </authorList>
    </citation>
    <scope>NUCLEOTIDE SEQUENCE [LARGE SCALE GENOMIC DNA]</scope>
    <source>
        <strain evidence="3 4">BB4</strain>
    </source>
</reference>
<dbReference type="PANTHER" id="PTHR43174:SF3">
    <property type="entry name" value="UDP-N-ACETYLGLUCOSAMINE 2-EPIMERASE"/>
    <property type="match status" value="1"/>
</dbReference>
<organism evidence="3 4">
    <name type="scientific">Dyella koreensis</name>
    <dbReference type="NCBI Taxonomy" id="311235"/>
    <lineage>
        <taxon>Bacteria</taxon>
        <taxon>Pseudomonadati</taxon>
        <taxon>Pseudomonadota</taxon>
        <taxon>Gammaproteobacteria</taxon>
        <taxon>Lysobacterales</taxon>
        <taxon>Rhodanobacteraceae</taxon>
        <taxon>Dyella</taxon>
    </lineage>
</organism>
<comment type="similarity">
    <text evidence="1">Belongs to the UDP-N-acetylglucosamine 2-epimerase family.</text>
</comment>
<keyword evidence="4" id="KW-1185">Reference proteome</keyword>